<dbReference type="GO" id="GO:0016020">
    <property type="term" value="C:membrane"/>
    <property type="evidence" value="ECO:0007669"/>
    <property type="project" value="UniProtKB-SubCell"/>
</dbReference>
<evidence type="ECO:0000256" key="6">
    <source>
        <dbReference type="ARBA" id="ARBA00023136"/>
    </source>
</evidence>
<keyword evidence="3" id="KW-0813">Transport</keyword>
<dbReference type="InterPro" id="IPR003663">
    <property type="entry name" value="Sugar/inositol_transpt"/>
</dbReference>
<reference evidence="9" key="1">
    <citation type="journal article" date="2005" name="PLoS Biol.">
        <title>The genomes of Oryza sativa: a history of duplications.</title>
        <authorList>
            <person name="Yu J."/>
            <person name="Wang J."/>
            <person name="Lin W."/>
            <person name="Li S."/>
            <person name="Li H."/>
            <person name="Zhou J."/>
            <person name="Ni P."/>
            <person name="Dong W."/>
            <person name="Hu S."/>
            <person name="Zeng C."/>
            <person name="Zhang J."/>
            <person name="Zhang Y."/>
            <person name="Li R."/>
            <person name="Xu Z."/>
            <person name="Li S."/>
            <person name="Li X."/>
            <person name="Zheng H."/>
            <person name="Cong L."/>
            <person name="Lin L."/>
            <person name="Yin J."/>
            <person name="Geng J."/>
            <person name="Li G."/>
            <person name="Shi J."/>
            <person name="Liu J."/>
            <person name="Lv H."/>
            <person name="Li J."/>
            <person name="Wang J."/>
            <person name="Deng Y."/>
            <person name="Ran L."/>
            <person name="Shi X."/>
            <person name="Wang X."/>
            <person name="Wu Q."/>
            <person name="Li C."/>
            <person name="Ren X."/>
            <person name="Wang J."/>
            <person name="Wang X."/>
            <person name="Li D."/>
            <person name="Liu D."/>
            <person name="Zhang X."/>
            <person name="Ji Z."/>
            <person name="Zhao W."/>
            <person name="Sun Y."/>
            <person name="Zhang Z."/>
            <person name="Bao J."/>
            <person name="Han Y."/>
            <person name="Dong L."/>
            <person name="Ji J."/>
            <person name="Chen P."/>
            <person name="Wu S."/>
            <person name="Liu J."/>
            <person name="Xiao Y."/>
            <person name="Bu D."/>
            <person name="Tan J."/>
            <person name="Yang L."/>
            <person name="Ye C."/>
            <person name="Zhang J."/>
            <person name="Xu J."/>
            <person name="Zhou Y."/>
            <person name="Yu Y."/>
            <person name="Zhang B."/>
            <person name="Zhuang S."/>
            <person name="Wei H."/>
            <person name="Liu B."/>
            <person name="Lei M."/>
            <person name="Yu H."/>
            <person name="Li Y."/>
            <person name="Xu H."/>
            <person name="Wei S."/>
            <person name="He X."/>
            <person name="Fang L."/>
            <person name="Zhang Z."/>
            <person name="Zhang Y."/>
            <person name="Huang X."/>
            <person name="Su Z."/>
            <person name="Tong W."/>
            <person name="Li J."/>
            <person name="Tong Z."/>
            <person name="Li S."/>
            <person name="Ye J."/>
            <person name="Wang L."/>
            <person name="Fang L."/>
            <person name="Lei T."/>
            <person name="Chen C."/>
            <person name="Chen H."/>
            <person name="Xu Z."/>
            <person name="Li H."/>
            <person name="Huang H."/>
            <person name="Zhang F."/>
            <person name="Xu H."/>
            <person name="Li N."/>
            <person name="Zhao C."/>
            <person name="Li S."/>
            <person name="Dong L."/>
            <person name="Huang Y."/>
            <person name="Li L."/>
            <person name="Xi Y."/>
            <person name="Qi Q."/>
            <person name="Li W."/>
            <person name="Zhang B."/>
            <person name="Hu W."/>
            <person name="Zhang Y."/>
            <person name="Tian X."/>
            <person name="Jiao Y."/>
            <person name="Liang X."/>
            <person name="Jin J."/>
            <person name="Gao L."/>
            <person name="Zheng W."/>
            <person name="Hao B."/>
            <person name="Liu S."/>
            <person name="Wang W."/>
            <person name="Yuan L."/>
            <person name="Cao M."/>
            <person name="McDermott J."/>
            <person name="Samudrala R."/>
            <person name="Wang J."/>
            <person name="Wong G.K."/>
            <person name="Yang H."/>
        </authorList>
    </citation>
    <scope>NUCLEOTIDE SEQUENCE [LARGE SCALE GENOMIC DNA]</scope>
</reference>
<dbReference type="Proteomes" id="UP000007752">
    <property type="component" value="Chromosome 12"/>
</dbReference>
<dbReference type="InterPro" id="IPR005829">
    <property type="entry name" value="Sugar_transporter_CS"/>
</dbReference>
<evidence type="ECO:0000313" key="9">
    <source>
        <dbReference type="EMBL" id="EEE53303.1"/>
    </source>
</evidence>
<dbReference type="InterPro" id="IPR005828">
    <property type="entry name" value="MFS_sugar_transport-like"/>
</dbReference>
<evidence type="ECO:0000256" key="7">
    <source>
        <dbReference type="SAM" id="Phobius"/>
    </source>
</evidence>
<dbReference type="PANTHER" id="PTHR48020">
    <property type="entry name" value="PROTON MYO-INOSITOL COTRANSPORTER"/>
    <property type="match status" value="1"/>
</dbReference>
<feature type="domain" description="Major facilitator superfamily (MFS) profile" evidence="8">
    <location>
        <begin position="34"/>
        <end position="448"/>
    </location>
</feature>
<keyword evidence="4 7" id="KW-0812">Transmembrane</keyword>
<feature type="transmembrane region" description="Helical" evidence="7">
    <location>
        <begin position="30"/>
        <end position="50"/>
    </location>
</feature>
<feature type="transmembrane region" description="Helical" evidence="7">
    <location>
        <begin position="189"/>
        <end position="210"/>
    </location>
</feature>
<proteinExistence type="inferred from homology"/>
<evidence type="ECO:0000256" key="2">
    <source>
        <dbReference type="ARBA" id="ARBA00010992"/>
    </source>
</evidence>
<dbReference type="PRINTS" id="PR00171">
    <property type="entry name" value="SUGRTRNSPORT"/>
</dbReference>
<evidence type="ECO:0000259" key="8">
    <source>
        <dbReference type="PROSITE" id="PS50850"/>
    </source>
</evidence>
<dbReference type="Pfam" id="PF00083">
    <property type="entry name" value="Sugar_tr"/>
    <property type="match status" value="2"/>
</dbReference>
<evidence type="ECO:0000256" key="1">
    <source>
        <dbReference type="ARBA" id="ARBA00004141"/>
    </source>
</evidence>
<feature type="transmembrane region" description="Helical" evidence="7">
    <location>
        <begin position="980"/>
        <end position="1001"/>
    </location>
</feature>
<dbReference type="GO" id="GO:0022857">
    <property type="term" value="F:transmembrane transporter activity"/>
    <property type="evidence" value="ECO:0007669"/>
    <property type="project" value="InterPro"/>
</dbReference>
<evidence type="ECO:0000256" key="4">
    <source>
        <dbReference type="ARBA" id="ARBA00022692"/>
    </source>
</evidence>
<organism evidence="9">
    <name type="scientific">Oryza sativa subsp. japonica</name>
    <name type="common">Rice</name>
    <dbReference type="NCBI Taxonomy" id="39947"/>
    <lineage>
        <taxon>Eukaryota</taxon>
        <taxon>Viridiplantae</taxon>
        <taxon>Streptophyta</taxon>
        <taxon>Embryophyta</taxon>
        <taxon>Tracheophyta</taxon>
        <taxon>Spermatophyta</taxon>
        <taxon>Magnoliopsida</taxon>
        <taxon>Liliopsida</taxon>
        <taxon>Poales</taxon>
        <taxon>Poaceae</taxon>
        <taxon>BOP clade</taxon>
        <taxon>Oryzoideae</taxon>
        <taxon>Oryzeae</taxon>
        <taxon>Oryzinae</taxon>
        <taxon>Oryza</taxon>
        <taxon>Oryza sativa</taxon>
    </lineage>
</organism>
<dbReference type="InterPro" id="IPR004158">
    <property type="entry name" value="DUF247_pln"/>
</dbReference>
<name>B9GDE6_ORYSJ</name>
<reference evidence="9" key="2">
    <citation type="submission" date="2008-12" db="EMBL/GenBank/DDBJ databases">
        <title>Improved gene annotation of the rice (Oryza sativa) genomes.</title>
        <authorList>
            <person name="Wang J."/>
            <person name="Li R."/>
            <person name="Fan W."/>
            <person name="Huang Q."/>
            <person name="Zhang J."/>
            <person name="Zhou Y."/>
            <person name="Hu Y."/>
            <person name="Zi S."/>
            <person name="Li J."/>
            <person name="Ni P."/>
            <person name="Zheng H."/>
            <person name="Zhang Y."/>
            <person name="Zhao M."/>
            <person name="Hao Q."/>
            <person name="McDermott J."/>
            <person name="Samudrala R."/>
            <person name="Kristiansen K."/>
            <person name="Wong G.K.-S."/>
        </authorList>
    </citation>
    <scope>NUCLEOTIDE SEQUENCE</scope>
</reference>
<evidence type="ECO:0000256" key="3">
    <source>
        <dbReference type="ARBA" id="ARBA00022448"/>
    </source>
</evidence>
<sequence length="1008" mass="109814">MAPDVEARLLAASSKPATAAAASLPRRNKYPFFCAVLASMTSVLMGYNVAVTSGAQIFMAEDLGVSDAQIEVLSGAINIYSLVGALLAGWTSDRLGRRLTIVLTNGFFLAGPLVMSLAGGYAALMAGRFVAGIGVGYALVIAPVYAAEISPASSRGLLSSLPEIFINGGVMLSYVSNFAFSGLPVHLSWRLMFAAGVVPTVFLAAGVLTMPESPRWLAMKGRRGEARVVLDRTSDTPAEAEQRLQEIEDVVAAAGSVAGNGNGGGGAWKEVATKPGVRRVLAIVLTLQFFQQASGIDSVVLYGPRVLAAAGVASNTLLLGLNVVFGVAKASSILVGHGAHRPAWGGARCCSPPRAGMTASLLALGSVFAAFGGARDDAAVAAGAAVARGGGVRGAGVGTAMNRVVSGVVTMTFISLYGAITMAGAFYLYAAIAAASFVFIYACLPETRGRSLEDMEELFHTKRLLDKIIDFSAIGGGASGAGSAVITPSCAKAVKRSLQVIKMLAETTGSTGKLLRREVAEIVFTEVEVNAKNSKYEVNAEMLSLASTIAMEVPEIAVEVAPEIIIAVEMPEAINTTIVRLPMYMQEANKGLFKPRVVSIGPYHYGQGSTLDMETHKDRFHHAFFQRLGNHVNHQDLIAQCTEGAMQCYNGNVDFRLYTLEKLMHDGCFILELLIQWEEGEHAHVDDHMRLMSNSIYYDLLIVDNQVPFFVLARLFEEFRRYNGEHPIVLVNTPLVNLISNFFNYDGQFSWVHSNLLNEDLPNANHRHLLEIQYNLVIRRNNNRNNNDEQMHYYSCLCGLCSRNICHKSPMPLGIPGANELQDYGVKFHQKENHRITDIFDVTFSHKTMSIPQFKINFGSKILLANLFAYDQIAGQQGRNNNGVVVGPVTSYVALMNALINTKKDVMVLQREGILDNLLSNEEEVASFFNRLGRCALVDVSNHRYTGMFEDVNRYWRYGCCCKHFVTFRMKHCRNPWTCLSLMGAILLLFISLISMIYTILQYYNRRQ</sequence>
<protein>
    <recommendedName>
        <fullName evidence="8">Major facilitator superfamily (MFS) profile domain-containing protein</fullName>
    </recommendedName>
</protein>
<dbReference type="InterPro" id="IPR020846">
    <property type="entry name" value="MFS_dom"/>
</dbReference>
<dbReference type="InterPro" id="IPR050814">
    <property type="entry name" value="Myo-inositol_Transporter"/>
</dbReference>
<comment type="subcellular location">
    <subcellularLocation>
        <location evidence="1">Membrane</location>
        <topology evidence="1">Multi-pass membrane protein</topology>
    </subcellularLocation>
</comment>
<dbReference type="SUPFAM" id="SSF103473">
    <property type="entry name" value="MFS general substrate transporter"/>
    <property type="match status" value="1"/>
</dbReference>
<feature type="transmembrane region" description="Helical" evidence="7">
    <location>
        <begin position="164"/>
        <end position="183"/>
    </location>
</feature>
<evidence type="ECO:0000256" key="5">
    <source>
        <dbReference type="ARBA" id="ARBA00022989"/>
    </source>
</evidence>
<feature type="transmembrane region" description="Helical" evidence="7">
    <location>
        <begin position="129"/>
        <end position="152"/>
    </location>
</feature>
<feature type="transmembrane region" description="Helical" evidence="7">
    <location>
        <begin position="102"/>
        <end position="123"/>
    </location>
</feature>
<dbReference type="Gene3D" id="1.20.1250.20">
    <property type="entry name" value="MFS general substrate transporter like domains"/>
    <property type="match status" value="1"/>
</dbReference>
<gene>
    <name evidence="9" type="ORF">OsJ_36274</name>
</gene>
<accession>B9GDE6</accession>
<dbReference type="AlphaFoldDB" id="B9GDE6"/>
<keyword evidence="5 7" id="KW-1133">Transmembrane helix</keyword>
<dbReference type="PROSITE" id="PS50850">
    <property type="entry name" value="MFS"/>
    <property type="match status" value="1"/>
</dbReference>
<dbReference type="Pfam" id="PF03140">
    <property type="entry name" value="DUF247"/>
    <property type="match status" value="1"/>
</dbReference>
<dbReference type="InterPro" id="IPR036259">
    <property type="entry name" value="MFS_trans_sf"/>
</dbReference>
<dbReference type="PANTHER" id="PTHR48020:SF49">
    <property type="entry name" value="SUGAR TRANSPORTER"/>
    <property type="match status" value="1"/>
</dbReference>
<keyword evidence="6 7" id="KW-0472">Membrane</keyword>
<comment type="similarity">
    <text evidence="2">Belongs to the major facilitator superfamily. Sugar transporter (TC 2.A.1.1) family.</text>
</comment>
<dbReference type="PROSITE" id="PS00217">
    <property type="entry name" value="SUGAR_TRANSPORT_2"/>
    <property type="match status" value="1"/>
</dbReference>
<dbReference type="EMBL" id="CM000149">
    <property type="protein sequence ID" value="EEE53303.1"/>
    <property type="molecule type" value="Genomic_DNA"/>
</dbReference>
<dbReference type="PROSITE" id="PS00216">
    <property type="entry name" value="SUGAR_TRANSPORT_1"/>
    <property type="match status" value="1"/>
</dbReference>
<feature type="transmembrane region" description="Helical" evidence="7">
    <location>
        <begin position="70"/>
        <end position="90"/>
    </location>
</feature>